<dbReference type="PANTHER" id="PTHR44825:SF1">
    <property type="entry name" value="DNAJ HOMOLOG SUBFAMILY C MEMBER 4"/>
    <property type="match status" value="1"/>
</dbReference>
<evidence type="ECO:0000259" key="2">
    <source>
        <dbReference type="PROSITE" id="PS50076"/>
    </source>
</evidence>
<dbReference type="PROSITE" id="PS00636">
    <property type="entry name" value="DNAJ_1"/>
    <property type="match status" value="1"/>
</dbReference>
<keyword evidence="1" id="KW-0472">Membrane</keyword>
<keyword evidence="1" id="KW-0812">Transmembrane</keyword>
<evidence type="ECO:0000313" key="3">
    <source>
        <dbReference type="EMBL" id="CAB3239064.1"/>
    </source>
</evidence>
<dbReference type="PRINTS" id="PR00625">
    <property type="entry name" value="JDOMAIN"/>
</dbReference>
<protein>
    <submittedName>
        <fullName evidence="3">DnaJ homolog subfamily C member 4-like</fullName>
    </submittedName>
</protein>
<accession>A0A6F9DBZ7</accession>
<dbReference type="CDD" id="cd06257">
    <property type="entry name" value="DnaJ"/>
    <property type="match status" value="1"/>
</dbReference>
<feature type="domain" description="J" evidence="2">
    <location>
        <begin position="34"/>
        <end position="99"/>
    </location>
</feature>
<dbReference type="Gene3D" id="1.10.287.110">
    <property type="entry name" value="DnaJ domain"/>
    <property type="match status" value="1"/>
</dbReference>
<sequence>MMVVSFLTLSCKQLTMSGKLINNRCFSCCDVMLGHYDTLGITRNATTEEIKQAYIEKCKIMHPDLNAPDKKLHHKFVEVNEAYAVLSNAKSRRVYDHLPDDPGYPFQDPLYSTYAAQKNAKNDSENAHNKQLHREMKFRIIPLTILVILIHCFFFGRFIVYSPSRKLYEREILKQENAEYLYKQQHMLQAIQAQKATSISNDKKV</sequence>
<dbReference type="InterPro" id="IPR001623">
    <property type="entry name" value="DnaJ_domain"/>
</dbReference>
<dbReference type="PROSITE" id="PS50076">
    <property type="entry name" value="DNAJ_2"/>
    <property type="match status" value="1"/>
</dbReference>
<dbReference type="InterPro" id="IPR052763">
    <property type="entry name" value="DnaJ_C4"/>
</dbReference>
<keyword evidence="1" id="KW-1133">Transmembrane helix</keyword>
<dbReference type="AlphaFoldDB" id="A0A6F9DBZ7"/>
<evidence type="ECO:0000256" key="1">
    <source>
        <dbReference type="SAM" id="Phobius"/>
    </source>
</evidence>
<dbReference type="PANTHER" id="PTHR44825">
    <property type="match status" value="1"/>
</dbReference>
<dbReference type="InterPro" id="IPR018253">
    <property type="entry name" value="DnaJ_domain_CS"/>
</dbReference>
<gene>
    <name evidence="3" type="primary">Dnajc4-003</name>
</gene>
<organism evidence="3">
    <name type="scientific">Phallusia mammillata</name>
    <dbReference type="NCBI Taxonomy" id="59560"/>
    <lineage>
        <taxon>Eukaryota</taxon>
        <taxon>Metazoa</taxon>
        <taxon>Chordata</taxon>
        <taxon>Tunicata</taxon>
        <taxon>Ascidiacea</taxon>
        <taxon>Phlebobranchia</taxon>
        <taxon>Ascidiidae</taxon>
        <taxon>Phallusia</taxon>
    </lineage>
</organism>
<reference evidence="3" key="1">
    <citation type="submission" date="2020-04" db="EMBL/GenBank/DDBJ databases">
        <authorList>
            <person name="Neveu A P."/>
        </authorList>
    </citation>
    <scope>NUCLEOTIDE SEQUENCE</scope>
    <source>
        <tissue evidence="3">Whole embryo</tissue>
    </source>
</reference>
<dbReference type="InterPro" id="IPR036869">
    <property type="entry name" value="J_dom_sf"/>
</dbReference>
<dbReference type="Pfam" id="PF00226">
    <property type="entry name" value="DnaJ"/>
    <property type="match status" value="1"/>
</dbReference>
<proteinExistence type="evidence at transcript level"/>
<feature type="transmembrane region" description="Helical" evidence="1">
    <location>
        <begin position="140"/>
        <end position="160"/>
    </location>
</feature>
<name>A0A6F9DBZ7_9ASCI</name>
<dbReference type="SMART" id="SM00271">
    <property type="entry name" value="DnaJ"/>
    <property type="match status" value="1"/>
</dbReference>
<dbReference type="SUPFAM" id="SSF46565">
    <property type="entry name" value="Chaperone J-domain"/>
    <property type="match status" value="1"/>
</dbReference>
<dbReference type="EMBL" id="LR784601">
    <property type="protein sequence ID" value="CAB3239064.1"/>
    <property type="molecule type" value="mRNA"/>
</dbReference>